<dbReference type="VEuPathDB" id="FungiDB:PYU1_G009932"/>
<reference evidence="5" key="2">
    <citation type="submission" date="2010-04" db="EMBL/GenBank/DDBJ databases">
        <authorList>
            <person name="Buell R."/>
            <person name="Hamilton J."/>
            <person name="Hostetler J."/>
        </authorList>
    </citation>
    <scope>NUCLEOTIDE SEQUENCE [LARGE SCALE GENOMIC DNA]</scope>
    <source>
        <strain evidence="5">DAOM:BR144</strain>
    </source>
</reference>
<dbReference type="PANTHER" id="PTHR20929:SF11">
    <property type="entry name" value="DYNEIN AXONEMAL INTERMEDIATE CHAIN 7"/>
    <property type="match status" value="1"/>
</dbReference>
<feature type="region of interest" description="Disordered" evidence="2">
    <location>
        <begin position="1"/>
        <end position="74"/>
    </location>
</feature>
<accession>K3WYA1</accession>
<protein>
    <recommendedName>
        <fullName evidence="3">IC97/Casc1 N-terminal domain-containing protein</fullName>
    </recommendedName>
</protein>
<reference evidence="4" key="3">
    <citation type="submission" date="2015-02" db="UniProtKB">
        <authorList>
            <consortium name="EnsemblProtists"/>
        </authorList>
    </citation>
    <scope>IDENTIFICATION</scope>
    <source>
        <strain evidence="4">DAOM BR144</strain>
    </source>
</reference>
<dbReference type="InterPro" id="IPR023247">
    <property type="entry name" value="IC97/Dnai7-like"/>
</dbReference>
<evidence type="ECO:0000259" key="3">
    <source>
        <dbReference type="Pfam" id="PF15927"/>
    </source>
</evidence>
<dbReference type="GO" id="GO:0005930">
    <property type="term" value="C:axoneme"/>
    <property type="evidence" value="ECO:0007669"/>
    <property type="project" value="TreeGrafter"/>
</dbReference>
<evidence type="ECO:0000313" key="4">
    <source>
        <dbReference type="EnsemblProtists" id="PYU1_T009950"/>
    </source>
</evidence>
<reference evidence="5" key="1">
    <citation type="journal article" date="2010" name="Genome Biol.">
        <title>Genome sequence of the necrotrophic plant pathogen Pythium ultimum reveals original pathogenicity mechanisms and effector repertoire.</title>
        <authorList>
            <person name="Levesque C.A."/>
            <person name="Brouwer H."/>
            <person name="Cano L."/>
            <person name="Hamilton J.P."/>
            <person name="Holt C."/>
            <person name="Huitema E."/>
            <person name="Raffaele S."/>
            <person name="Robideau G.P."/>
            <person name="Thines M."/>
            <person name="Win J."/>
            <person name="Zerillo M.M."/>
            <person name="Beakes G.W."/>
            <person name="Boore J.L."/>
            <person name="Busam D."/>
            <person name="Dumas B."/>
            <person name="Ferriera S."/>
            <person name="Fuerstenberg S.I."/>
            <person name="Gachon C.M."/>
            <person name="Gaulin E."/>
            <person name="Govers F."/>
            <person name="Grenville-Briggs L."/>
            <person name="Horner N."/>
            <person name="Hostetler J."/>
            <person name="Jiang R.H."/>
            <person name="Johnson J."/>
            <person name="Krajaejun T."/>
            <person name="Lin H."/>
            <person name="Meijer H.J."/>
            <person name="Moore B."/>
            <person name="Morris P."/>
            <person name="Phuntmart V."/>
            <person name="Puiu D."/>
            <person name="Shetty J."/>
            <person name="Stajich J.E."/>
            <person name="Tripathy S."/>
            <person name="Wawra S."/>
            <person name="van West P."/>
            <person name="Whitty B.R."/>
            <person name="Coutinho P.M."/>
            <person name="Henrissat B."/>
            <person name="Martin F."/>
            <person name="Thomas P.D."/>
            <person name="Tyler B.M."/>
            <person name="De Vries R.P."/>
            <person name="Kamoun S."/>
            <person name="Yandell M."/>
            <person name="Tisserat N."/>
            <person name="Buell C.R."/>
        </authorList>
    </citation>
    <scope>NUCLEOTIDE SEQUENCE</scope>
    <source>
        <strain evidence="5">DAOM:BR144</strain>
    </source>
</reference>
<dbReference type="EnsemblProtists" id="PYU1_T009950">
    <property type="protein sequence ID" value="PYU1_T009950"/>
    <property type="gene ID" value="PYU1_G009932"/>
</dbReference>
<sequence>METTQSVWIAYGDVHPPKKKGKAPKKTKEELEEERRLQEEEEARLRAEEEKRLEEERKKRELEEAKRREEETRNRAAELERLSIEYEATKLDIEGKVQRLAEILRTQKEARDWEKYLACEPRPDAQAEGDMNSFLNSWSLEVSTDLSEVTSTCDGANEVVNDLVHVGANAKATNDVALYDQCTMFIDKIQQMINEKIEYASGNILQYADEYTDSNSRSEVKMASASNWVKLGLWVNLIAKGSRNKKIDFQELGISVDLPKAVIIQPLALRVTHLPYDPLSIKNSQNIDFALGGIFSLELLAIPPPPKRARGWMMREVADASEPLKRLSYPLEGMVVSAALPIKVSLLLPTDVIVSCAPRIGWWDPQGESWEEDGISEVVFHPETNIVTFSTMKLTHLAVLQQRDLNFQKYYWHLTMSTKAHNKAHLKLKTEHYDSVHFEITDAGCRLVAPQLPQLGHLHQKWLPPGELLMKLTASGIGLCPALDDDLRFGFTPKQKELEDRVIAEVVSVVAAYEISIGNLSLESNSGGVKWLSAIDSPKQIVFAVKEIHWPYIGSEGVEGEDDHSGNNFEFRQQHATSASYVNVLTEVDDEVSGGGVKFRIDRSEDPYDTHVHLKKVLEDISSPDAKDRMENSNVLFEFMLKKMLSLLRLFSYSKPLCAVTSTTSSSLLAGEDELLASAVAAAEGFGLDDSSTGAANGSFQANLPEVAAEKIGMEEPVDMVTGEEAAS</sequence>
<dbReference type="AlphaFoldDB" id="K3WYA1"/>
<feature type="domain" description="IC97/Casc1 N-terminal" evidence="3">
    <location>
        <begin position="36"/>
        <end position="238"/>
    </location>
</feature>
<keyword evidence="5" id="KW-1185">Reference proteome</keyword>
<dbReference type="eggNOG" id="ENOG502R9XR">
    <property type="taxonomic scope" value="Eukaryota"/>
</dbReference>
<dbReference type="PRINTS" id="PR02043">
    <property type="entry name" value="CANCERSCCP1"/>
</dbReference>
<dbReference type="EMBL" id="GL376624">
    <property type="status" value="NOT_ANNOTATED_CDS"/>
    <property type="molecule type" value="Genomic_DNA"/>
</dbReference>
<dbReference type="Pfam" id="PF15927">
    <property type="entry name" value="Casc1_N"/>
    <property type="match status" value="1"/>
</dbReference>
<dbReference type="GO" id="GO:0048487">
    <property type="term" value="F:beta-tubulin binding"/>
    <property type="evidence" value="ECO:0007669"/>
    <property type="project" value="TreeGrafter"/>
</dbReference>
<evidence type="ECO:0000256" key="2">
    <source>
        <dbReference type="SAM" id="MobiDB-lite"/>
    </source>
</evidence>
<dbReference type="Proteomes" id="UP000019132">
    <property type="component" value="Unassembled WGS sequence"/>
</dbReference>
<dbReference type="InParanoid" id="K3WYA1"/>
<dbReference type="STRING" id="431595.K3WYA1"/>
<evidence type="ECO:0000256" key="1">
    <source>
        <dbReference type="ARBA" id="ARBA00024332"/>
    </source>
</evidence>
<name>K3WYA1_GLOUD</name>
<dbReference type="HOGENOM" id="CLU_419454_0_0_1"/>
<dbReference type="OMA" id="WTLKQNY"/>
<dbReference type="InterPro" id="IPR031826">
    <property type="entry name" value="IC97/Casc1_N"/>
</dbReference>
<evidence type="ECO:0000313" key="5">
    <source>
        <dbReference type="Proteomes" id="UP000019132"/>
    </source>
</evidence>
<feature type="compositionally biased region" description="Basic and acidic residues" evidence="2">
    <location>
        <begin position="26"/>
        <end position="74"/>
    </location>
</feature>
<dbReference type="PANTHER" id="PTHR20929">
    <property type="entry name" value="LUNG ADENOMA SUSCEPTIBILITY 1-RELATED"/>
    <property type="match status" value="1"/>
</dbReference>
<comment type="similarity">
    <text evidence="1">Belongs to the DNAI7 family.</text>
</comment>
<organism evidence="4 5">
    <name type="scientific">Globisporangium ultimum (strain ATCC 200006 / CBS 805.95 / DAOM BR144)</name>
    <name type="common">Pythium ultimum</name>
    <dbReference type="NCBI Taxonomy" id="431595"/>
    <lineage>
        <taxon>Eukaryota</taxon>
        <taxon>Sar</taxon>
        <taxon>Stramenopiles</taxon>
        <taxon>Oomycota</taxon>
        <taxon>Peronosporomycetes</taxon>
        <taxon>Pythiales</taxon>
        <taxon>Pythiaceae</taxon>
        <taxon>Globisporangium</taxon>
    </lineage>
</organism>
<proteinExistence type="inferred from homology"/>
<dbReference type="GO" id="GO:0008017">
    <property type="term" value="F:microtubule binding"/>
    <property type="evidence" value="ECO:0007669"/>
    <property type="project" value="TreeGrafter"/>
</dbReference>